<proteinExistence type="predicted"/>
<dbReference type="GO" id="GO:0004252">
    <property type="term" value="F:serine-type endopeptidase activity"/>
    <property type="evidence" value="ECO:0007669"/>
    <property type="project" value="InterPro"/>
</dbReference>
<organism evidence="4 5">
    <name type="scientific">Chitinophaga flava</name>
    <dbReference type="NCBI Taxonomy" id="2259036"/>
    <lineage>
        <taxon>Bacteria</taxon>
        <taxon>Pseudomonadati</taxon>
        <taxon>Bacteroidota</taxon>
        <taxon>Chitinophagia</taxon>
        <taxon>Chitinophagales</taxon>
        <taxon>Chitinophagaceae</taxon>
        <taxon>Chitinophaga</taxon>
    </lineage>
</organism>
<dbReference type="PROSITE" id="PS00708">
    <property type="entry name" value="PRO_ENDOPEP_SER"/>
    <property type="match status" value="1"/>
</dbReference>
<gene>
    <name evidence="4" type="ORF">DF182_23940</name>
</gene>
<keyword evidence="1" id="KW-0378">Hydrolase</keyword>
<dbReference type="Pfam" id="PF05448">
    <property type="entry name" value="AXE1"/>
    <property type="match status" value="1"/>
</dbReference>
<reference evidence="4 5" key="1">
    <citation type="submission" date="2018-05" db="EMBL/GenBank/DDBJ databases">
        <title>Chitinophaga sp. K3CV102501T nov., isolated from isolated from a monsoon evergreen broad-leaved forest soil.</title>
        <authorList>
            <person name="Lv Y."/>
        </authorList>
    </citation>
    <scope>NUCLEOTIDE SEQUENCE [LARGE SCALE GENOMIC DNA]</scope>
    <source>
        <strain evidence="4 5">GDMCC 1.1325</strain>
    </source>
</reference>
<keyword evidence="2" id="KW-0732">Signal</keyword>
<sequence length="395" mass="43581">MKTLLLFMLTLGSLITTAQSQFPWDLSQLKETPRTYPSDSCQVPGFRSFFYEGITYKARPTKVFAYYKTPAGTPPPGGWPAVVCVHGGGGTAFPAWVQAWVDHGFAAIAMDLEGHLPSGSYPNRQWHENAGPARITTFGDIELADREQWFYHAVADVIRAHSLLSSFPEINQQKIGIHGISWGGVITSAVIGLDHRWAFAVPVYGCGFLYNTSNPSWRQFFEAMTPKQLQAYKQKWDPSIYLPSSQVPTLWVTGTNDPAFPLDIWQQSALLGKGPRLLSMTITSKHGHKWEQSEIFAFASKIVRGEQTTLPANSATVIKGSTAVAELSGKYQIEKAVLCFTTDSSNWQKRSWQSVTATVDKKGVSAVIPAGTTALYFNITGKDSLTFSTPFTVRP</sequence>
<dbReference type="InterPro" id="IPR002471">
    <property type="entry name" value="Pept_S9_AS"/>
</dbReference>
<dbReference type="GO" id="GO:0006508">
    <property type="term" value="P:proteolysis"/>
    <property type="evidence" value="ECO:0007669"/>
    <property type="project" value="InterPro"/>
</dbReference>
<dbReference type="AlphaFoldDB" id="A0A365XV27"/>
<dbReference type="RefSeq" id="WP_113618313.1">
    <property type="nucleotide sequence ID" value="NZ_QFFJ01000002.1"/>
</dbReference>
<dbReference type="PANTHER" id="PTHR22946:SF9">
    <property type="entry name" value="POLYKETIDE TRANSFERASE AF380"/>
    <property type="match status" value="1"/>
</dbReference>
<dbReference type="InterPro" id="IPR008391">
    <property type="entry name" value="AXE1_dom"/>
</dbReference>
<dbReference type="Gene3D" id="3.40.50.1820">
    <property type="entry name" value="alpha/beta hydrolase"/>
    <property type="match status" value="1"/>
</dbReference>
<evidence type="ECO:0000313" key="4">
    <source>
        <dbReference type="EMBL" id="RBL89564.1"/>
    </source>
</evidence>
<evidence type="ECO:0000256" key="2">
    <source>
        <dbReference type="SAM" id="SignalP"/>
    </source>
</evidence>
<dbReference type="OrthoDB" id="742808at2"/>
<feature type="signal peptide" evidence="2">
    <location>
        <begin position="1"/>
        <end position="18"/>
    </location>
</feature>
<dbReference type="InterPro" id="IPR029058">
    <property type="entry name" value="AB_hydrolase_fold"/>
</dbReference>
<dbReference type="GO" id="GO:0052689">
    <property type="term" value="F:carboxylic ester hydrolase activity"/>
    <property type="evidence" value="ECO:0007669"/>
    <property type="project" value="UniProtKB-ARBA"/>
</dbReference>
<evidence type="ECO:0000256" key="1">
    <source>
        <dbReference type="ARBA" id="ARBA00022801"/>
    </source>
</evidence>
<name>A0A365XV27_9BACT</name>
<evidence type="ECO:0000313" key="5">
    <source>
        <dbReference type="Proteomes" id="UP000253410"/>
    </source>
</evidence>
<evidence type="ECO:0000259" key="3">
    <source>
        <dbReference type="Pfam" id="PF05448"/>
    </source>
</evidence>
<keyword evidence="5" id="KW-1185">Reference proteome</keyword>
<dbReference type="EMBL" id="QFFJ01000002">
    <property type="protein sequence ID" value="RBL89564.1"/>
    <property type="molecule type" value="Genomic_DNA"/>
</dbReference>
<protein>
    <recommendedName>
        <fullName evidence="3">Acetyl xylan esterase domain-containing protein</fullName>
    </recommendedName>
</protein>
<feature type="domain" description="Acetyl xylan esterase" evidence="3">
    <location>
        <begin position="59"/>
        <end position="204"/>
    </location>
</feature>
<dbReference type="PANTHER" id="PTHR22946">
    <property type="entry name" value="DIENELACTONE HYDROLASE DOMAIN-CONTAINING PROTEIN-RELATED"/>
    <property type="match status" value="1"/>
</dbReference>
<dbReference type="SUPFAM" id="SSF53474">
    <property type="entry name" value="alpha/beta-Hydrolases"/>
    <property type="match status" value="1"/>
</dbReference>
<accession>A0A365XV27</accession>
<comment type="caution">
    <text evidence="4">The sequence shown here is derived from an EMBL/GenBank/DDBJ whole genome shotgun (WGS) entry which is preliminary data.</text>
</comment>
<dbReference type="Proteomes" id="UP000253410">
    <property type="component" value="Unassembled WGS sequence"/>
</dbReference>
<feature type="chain" id="PRO_5016602718" description="Acetyl xylan esterase domain-containing protein" evidence="2">
    <location>
        <begin position="19"/>
        <end position="395"/>
    </location>
</feature>
<dbReference type="InterPro" id="IPR050261">
    <property type="entry name" value="FrsA_esterase"/>
</dbReference>